<dbReference type="PANTHER" id="PTHR12901">
    <property type="entry name" value="SPERM PROTEIN HOMOLOG"/>
    <property type="match status" value="1"/>
</dbReference>
<dbReference type="EMBL" id="AFRT01000091">
    <property type="protein sequence ID" value="ELU45376.1"/>
    <property type="molecule type" value="Genomic_DNA"/>
</dbReference>
<evidence type="ECO:0000256" key="1">
    <source>
        <dbReference type="ARBA" id="ARBA00006885"/>
    </source>
</evidence>
<organism evidence="6 7">
    <name type="scientific">Thanatephorus cucumeris (strain AG1-IA)</name>
    <name type="common">Rice sheath blight fungus</name>
    <name type="synonym">Rhizoctonia solani</name>
    <dbReference type="NCBI Taxonomy" id="983506"/>
    <lineage>
        <taxon>Eukaryota</taxon>
        <taxon>Fungi</taxon>
        <taxon>Dikarya</taxon>
        <taxon>Basidiomycota</taxon>
        <taxon>Agaricomycotina</taxon>
        <taxon>Agaricomycetes</taxon>
        <taxon>Cantharellales</taxon>
        <taxon>Ceratobasidiaceae</taxon>
        <taxon>Rhizoctonia</taxon>
        <taxon>Rhizoctonia solani AG-1</taxon>
    </lineage>
</organism>
<dbReference type="HOGENOM" id="CLU_079653_1_1_1"/>
<dbReference type="SUPFAM" id="SSF55961">
    <property type="entry name" value="Bet v1-like"/>
    <property type="match status" value="1"/>
</dbReference>
<keyword evidence="7" id="KW-1185">Reference proteome</keyword>
<feature type="domain" description="Coenzyme Q-binding protein COQ10 START" evidence="5">
    <location>
        <begin position="63"/>
        <end position="240"/>
    </location>
</feature>
<name>L8X4Z7_THACA</name>
<dbReference type="OrthoDB" id="292693at2759"/>
<protein>
    <submittedName>
        <fullName evidence="6">Polyketide cyclase/dehydrase and lipid transport domain-containing protein</fullName>
    </submittedName>
</protein>
<dbReference type="GO" id="GO:0005739">
    <property type="term" value="C:mitochondrion"/>
    <property type="evidence" value="ECO:0007669"/>
    <property type="project" value="TreeGrafter"/>
</dbReference>
<dbReference type="AlphaFoldDB" id="L8X4Z7"/>
<feature type="compositionally biased region" description="Polar residues" evidence="4">
    <location>
        <begin position="177"/>
        <end position="196"/>
    </location>
</feature>
<feature type="region of interest" description="Disordered" evidence="4">
    <location>
        <begin position="176"/>
        <end position="201"/>
    </location>
</feature>
<dbReference type="InterPro" id="IPR023393">
    <property type="entry name" value="START-like_dom_sf"/>
</dbReference>
<dbReference type="Pfam" id="PF03364">
    <property type="entry name" value="Polyketide_cyc"/>
    <property type="match status" value="1"/>
</dbReference>
<proteinExistence type="inferred from homology"/>
<dbReference type="InterPro" id="IPR005031">
    <property type="entry name" value="COQ10_START"/>
</dbReference>
<comment type="similarity">
    <text evidence="1">Belongs to the COQ10 family.</text>
</comment>
<evidence type="ECO:0000259" key="5">
    <source>
        <dbReference type="Pfam" id="PF03364"/>
    </source>
</evidence>
<evidence type="ECO:0000256" key="2">
    <source>
        <dbReference type="ARBA" id="ARBA00011814"/>
    </source>
</evidence>
<dbReference type="GO" id="GO:0048039">
    <property type="term" value="F:ubiquinone binding"/>
    <property type="evidence" value="ECO:0007669"/>
    <property type="project" value="InterPro"/>
</dbReference>
<dbReference type="InterPro" id="IPR044996">
    <property type="entry name" value="COQ10-like"/>
</dbReference>
<comment type="caution">
    <text evidence="6">The sequence shown here is derived from an EMBL/GenBank/DDBJ whole genome shotgun (WGS) entry which is preliminary data.</text>
</comment>
<dbReference type="PANTHER" id="PTHR12901:SF10">
    <property type="entry name" value="COENZYME Q-BINDING PROTEIN COQ10, MITOCHONDRIAL"/>
    <property type="match status" value="1"/>
</dbReference>
<evidence type="ECO:0000313" key="7">
    <source>
        <dbReference type="Proteomes" id="UP000011668"/>
    </source>
</evidence>
<sequence length="252" mass="28035">MIAFPPSDHHSVMILRTAARPQIYSCVRNHQRTFFSLPNFSIPGSGGSSNDDSGTQFHTRKILPYTQRQLYSLVADVNSYHFFLPFCTNSRVLTSPPPGGFNTNEPYEVQAELEVGFMGMKESYVSLVRCRPWEMVQVSLEHSVIAVLFLIQSDQAVAASSTPLFKHLETTWRFQPASASSPHPTNATSPPSSTDIESGPNKGPTLLSIDLDYQFLNPLHAVVSKAAFERVSGMMVEAFERRCLEVYGKGKE</sequence>
<accession>L8X4Z7</accession>
<evidence type="ECO:0000313" key="6">
    <source>
        <dbReference type="EMBL" id="ELU45376.1"/>
    </source>
</evidence>
<gene>
    <name evidence="6" type="ORF">AG1IA_00610</name>
</gene>
<comment type="function">
    <text evidence="3">Required for the function of coenzyme Q in the respiratory chain. May serve as a chaperone or may be involved in the transport of Q6 from its site of synthesis to the catalytic sites of the respiratory complexes.</text>
</comment>
<evidence type="ECO:0000256" key="4">
    <source>
        <dbReference type="SAM" id="MobiDB-lite"/>
    </source>
</evidence>
<comment type="subunit">
    <text evidence="2">Interacts with coenzyme Q.</text>
</comment>
<dbReference type="CDD" id="cd07813">
    <property type="entry name" value="COQ10p_like"/>
    <property type="match status" value="1"/>
</dbReference>
<dbReference type="STRING" id="983506.L8X4Z7"/>
<dbReference type="OMA" id="QLHAAMM"/>
<dbReference type="Proteomes" id="UP000011668">
    <property type="component" value="Unassembled WGS sequence"/>
</dbReference>
<dbReference type="GO" id="GO:0045333">
    <property type="term" value="P:cellular respiration"/>
    <property type="evidence" value="ECO:0007669"/>
    <property type="project" value="InterPro"/>
</dbReference>
<reference evidence="6 7" key="1">
    <citation type="journal article" date="2013" name="Nat. Commun.">
        <title>The evolution and pathogenic mechanisms of the rice sheath blight pathogen.</title>
        <authorList>
            <person name="Zheng A."/>
            <person name="Lin R."/>
            <person name="Xu L."/>
            <person name="Qin P."/>
            <person name="Tang C."/>
            <person name="Ai P."/>
            <person name="Zhang D."/>
            <person name="Liu Y."/>
            <person name="Sun Z."/>
            <person name="Feng H."/>
            <person name="Wang Y."/>
            <person name="Chen Y."/>
            <person name="Liang X."/>
            <person name="Fu R."/>
            <person name="Li Q."/>
            <person name="Zhang J."/>
            <person name="Yu X."/>
            <person name="Xie Z."/>
            <person name="Ding L."/>
            <person name="Guan P."/>
            <person name="Tang J."/>
            <person name="Liang Y."/>
            <person name="Wang S."/>
            <person name="Deng Q."/>
            <person name="Li S."/>
            <person name="Zhu J."/>
            <person name="Wang L."/>
            <person name="Liu H."/>
            <person name="Li P."/>
        </authorList>
    </citation>
    <scope>NUCLEOTIDE SEQUENCE [LARGE SCALE GENOMIC DNA]</scope>
    <source>
        <strain evidence="7">AG-1 IA</strain>
    </source>
</reference>
<dbReference type="Gene3D" id="3.30.530.20">
    <property type="match status" value="1"/>
</dbReference>
<evidence type="ECO:0000256" key="3">
    <source>
        <dbReference type="ARBA" id="ARBA00024947"/>
    </source>
</evidence>